<comment type="caution">
    <text evidence="2">The sequence shown here is derived from an EMBL/GenBank/DDBJ whole genome shotgun (WGS) entry which is preliminary data.</text>
</comment>
<keyword evidence="3" id="KW-1185">Reference proteome</keyword>
<protein>
    <submittedName>
        <fullName evidence="2">Uncharacterized protein</fullName>
    </submittedName>
</protein>
<feature type="region of interest" description="Disordered" evidence="1">
    <location>
        <begin position="29"/>
        <end position="57"/>
    </location>
</feature>
<organism evidence="2 3">
    <name type="scientific">Streptosporangium sandarakinum</name>
    <dbReference type="NCBI Taxonomy" id="1260955"/>
    <lineage>
        <taxon>Bacteria</taxon>
        <taxon>Bacillati</taxon>
        <taxon>Actinomycetota</taxon>
        <taxon>Actinomycetes</taxon>
        <taxon>Streptosporangiales</taxon>
        <taxon>Streptosporangiaceae</taxon>
        <taxon>Streptosporangium</taxon>
    </lineage>
</organism>
<reference evidence="2 3" key="1">
    <citation type="submission" date="2020-07" db="EMBL/GenBank/DDBJ databases">
        <title>Sequencing the genomes of 1000 actinobacteria strains.</title>
        <authorList>
            <person name="Klenk H.-P."/>
        </authorList>
    </citation>
    <scope>NUCLEOTIDE SEQUENCE [LARGE SCALE GENOMIC DNA]</scope>
    <source>
        <strain evidence="2 3">DSM 45763</strain>
    </source>
</reference>
<dbReference type="Proteomes" id="UP000576393">
    <property type="component" value="Unassembled WGS sequence"/>
</dbReference>
<evidence type="ECO:0000313" key="3">
    <source>
        <dbReference type="Proteomes" id="UP000576393"/>
    </source>
</evidence>
<dbReference type="EMBL" id="JACCCO010000002">
    <property type="protein sequence ID" value="NYF41760.1"/>
    <property type="molecule type" value="Genomic_DNA"/>
</dbReference>
<dbReference type="AlphaFoldDB" id="A0A852V0S5"/>
<evidence type="ECO:0000313" key="2">
    <source>
        <dbReference type="EMBL" id="NYF41760.1"/>
    </source>
</evidence>
<proteinExistence type="predicted"/>
<gene>
    <name evidence="2" type="ORF">HDA43_003961</name>
</gene>
<feature type="compositionally biased region" description="Basic and acidic residues" evidence="1">
    <location>
        <begin position="46"/>
        <end position="57"/>
    </location>
</feature>
<name>A0A852V0S5_9ACTN</name>
<accession>A0A852V0S5</accession>
<sequence length="57" mass="5923">MSPKPWSSGKRPGRWYAFARTGGVLPWAHSTPSAGGVNASAGSRADAAREGRPVSAR</sequence>
<evidence type="ECO:0000256" key="1">
    <source>
        <dbReference type="SAM" id="MobiDB-lite"/>
    </source>
</evidence>